<feature type="transmembrane region" description="Helical" evidence="8">
    <location>
        <begin position="125"/>
        <end position="146"/>
    </location>
</feature>
<evidence type="ECO:0000313" key="10">
    <source>
        <dbReference type="EMBL" id="CAH3015873.1"/>
    </source>
</evidence>
<dbReference type="Gene3D" id="1.20.1070.10">
    <property type="entry name" value="Rhodopsin 7-helix transmembrane proteins"/>
    <property type="match status" value="1"/>
</dbReference>
<evidence type="ECO:0000259" key="9">
    <source>
        <dbReference type="PROSITE" id="PS50262"/>
    </source>
</evidence>
<feature type="domain" description="G-protein coupled receptors family 1 profile" evidence="9">
    <location>
        <begin position="60"/>
        <end position="327"/>
    </location>
</feature>
<reference evidence="10 11" key="1">
    <citation type="submission" date="2022-05" db="EMBL/GenBank/DDBJ databases">
        <authorList>
            <consortium name="Genoscope - CEA"/>
            <person name="William W."/>
        </authorList>
    </citation>
    <scope>NUCLEOTIDE SEQUENCE [LARGE SCALE GENOMIC DNA]</scope>
</reference>
<feature type="transmembrane region" description="Helical" evidence="8">
    <location>
        <begin position="307"/>
        <end position="329"/>
    </location>
</feature>
<organism evidence="10 11">
    <name type="scientific">Porites evermanni</name>
    <dbReference type="NCBI Taxonomy" id="104178"/>
    <lineage>
        <taxon>Eukaryota</taxon>
        <taxon>Metazoa</taxon>
        <taxon>Cnidaria</taxon>
        <taxon>Anthozoa</taxon>
        <taxon>Hexacorallia</taxon>
        <taxon>Scleractinia</taxon>
        <taxon>Fungiina</taxon>
        <taxon>Poritidae</taxon>
        <taxon>Porites</taxon>
    </lineage>
</organism>
<evidence type="ECO:0000256" key="6">
    <source>
        <dbReference type="ARBA" id="ARBA00023170"/>
    </source>
</evidence>
<sequence>MEDLQATSYPLSINNHSAAFTNGTAAAITASLVYVTPAGFDTKLVLVVLFVSFGILGLGGNILILYFVSKKNSVPFHQSSPFLRNFNLYMKSLAISDILACLISVPVVCAQLMFDIFQNGWPCKIVRYIAVVFNCVTINNLMAISTERFLSTRDVPKTFSSSTVRKLVYAAWVTGSLIVFAPAATMNGVRHDISATHYTVVCDKDTSYLPYRVIVAGFVLTQHVIPSIGLICINVILAVRVWKRGKRTIDIQKDNAIRARVRSQQLKATYILILVTLAFVIPYSSLLYYAAFVVVFKPSLDFQDDFLIRYISAVLILSSSSINFIIYVVQMKDFRAFLKKVLCCKGDGNA</sequence>
<dbReference type="EMBL" id="CALNXI010000030">
    <property type="protein sequence ID" value="CAH3015873.1"/>
    <property type="molecule type" value="Genomic_DNA"/>
</dbReference>
<dbReference type="Pfam" id="PF00001">
    <property type="entry name" value="7tm_1"/>
    <property type="match status" value="1"/>
</dbReference>
<dbReference type="InterPro" id="IPR017452">
    <property type="entry name" value="GPCR_Rhodpsn_7TM"/>
</dbReference>
<feature type="transmembrane region" description="Helical" evidence="8">
    <location>
        <begin position="44"/>
        <end position="68"/>
    </location>
</feature>
<evidence type="ECO:0000256" key="2">
    <source>
        <dbReference type="ARBA" id="ARBA00022692"/>
    </source>
</evidence>
<keyword evidence="5 8" id="KW-0472">Membrane</keyword>
<gene>
    <name evidence="10" type="ORF">PEVE_00022564</name>
</gene>
<evidence type="ECO:0000256" key="3">
    <source>
        <dbReference type="ARBA" id="ARBA00022989"/>
    </source>
</evidence>
<accession>A0ABN8LP88</accession>
<dbReference type="CDD" id="cd00637">
    <property type="entry name" value="7tm_classA_rhodopsin-like"/>
    <property type="match status" value="1"/>
</dbReference>
<feature type="transmembrane region" description="Helical" evidence="8">
    <location>
        <begin position="88"/>
        <end position="113"/>
    </location>
</feature>
<keyword evidence="2 8" id="KW-0812">Transmembrane</keyword>
<dbReference type="SUPFAM" id="SSF81321">
    <property type="entry name" value="Family A G protein-coupled receptor-like"/>
    <property type="match status" value="1"/>
</dbReference>
<protein>
    <recommendedName>
        <fullName evidence="9">G-protein coupled receptors family 1 profile domain-containing protein</fullName>
    </recommendedName>
</protein>
<feature type="transmembrane region" description="Helical" evidence="8">
    <location>
        <begin position="209"/>
        <end position="237"/>
    </location>
</feature>
<comment type="subcellular location">
    <subcellularLocation>
        <location evidence="1">Membrane</location>
        <topology evidence="1">Multi-pass membrane protein</topology>
    </subcellularLocation>
</comment>
<dbReference type="PANTHER" id="PTHR45695:SF9">
    <property type="entry name" value="LEUCOKININ RECEPTOR"/>
    <property type="match status" value="1"/>
</dbReference>
<dbReference type="PROSITE" id="PS50262">
    <property type="entry name" value="G_PROTEIN_RECEP_F1_2"/>
    <property type="match status" value="1"/>
</dbReference>
<keyword evidence="11" id="KW-1185">Reference proteome</keyword>
<dbReference type="PANTHER" id="PTHR45695">
    <property type="entry name" value="LEUCOKININ RECEPTOR-RELATED"/>
    <property type="match status" value="1"/>
</dbReference>
<dbReference type="PRINTS" id="PR00237">
    <property type="entry name" value="GPCRRHODOPSN"/>
</dbReference>
<name>A0ABN8LP88_9CNID</name>
<evidence type="ECO:0000256" key="5">
    <source>
        <dbReference type="ARBA" id="ARBA00023136"/>
    </source>
</evidence>
<evidence type="ECO:0000256" key="7">
    <source>
        <dbReference type="ARBA" id="ARBA00023224"/>
    </source>
</evidence>
<feature type="transmembrane region" description="Helical" evidence="8">
    <location>
        <begin position="268"/>
        <end position="295"/>
    </location>
</feature>
<dbReference type="InterPro" id="IPR000276">
    <property type="entry name" value="GPCR_Rhodpsn"/>
</dbReference>
<evidence type="ECO:0000256" key="1">
    <source>
        <dbReference type="ARBA" id="ARBA00004141"/>
    </source>
</evidence>
<comment type="caution">
    <text evidence="10">The sequence shown here is derived from an EMBL/GenBank/DDBJ whole genome shotgun (WGS) entry which is preliminary data.</text>
</comment>
<evidence type="ECO:0000256" key="8">
    <source>
        <dbReference type="SAM" id="Phobius"/>
    </source>
</evidence>
<dbReference type="Proteomes" id="UP001159427">
    <property type="component" value="Unassembled WGS sequence"/>
</dbReference>
<feature type="transmembrane region" description="Helical" evidence="8">
    <location>
        <begin position="167"/>
        <end position="189"/>
    </location>
</feature>
<keyword evidence="7" id="KW-0807">Transducer</keyword>
<keyword evidence="3 8" id="KW-1133">Transmembrane helix</keyword>
<keyword evidence="4" id="KW-0297">G-protein coupled receptor</keyword>
<proteinExistence type="predicted"/>
<evidence type="ECO:0000256" key="4">
    <source>
        <dbReference type="ARBA" id="ARBA00023040"/>
    </source>
</evidence>
<keyword evidence="6" id="KW-0675">Receptor</keyword>
<evidence type="ECO:0000313" key="11">
    <source>
        <dbReference type="Proteomes" id="UP001159427"/>
    </source>
</evidence>